<dbReference type="InterPro" id="IPR027417">
    <property type="entry name" value="P-loop_NTPase"/>
</dbReference>
<dbReference type="Pfam" id="PF02606">
    <property type="entry name" value="LpxK"/>
    <property type="match status" value="1"/>
</dbReference>
<keyword evidence="3 10" id="KW-0444">Lipid biosynthesis</keyword>
<dbReference type="Gene3D" id="2.20.25.10">
    <property type="match status" value="1"/>
</dbReference>
<dbReference type="GO" id="GO:0009029">
    <property type="term" value="F:lipid-A 4'-kinase activity"/>
    <property type="evidence" value="ECO:0007669"/>
    <property type="project" value="UniProtKB-UniRule"/>
</dbReference>
<evidence type="ECO:0000256" key="8">
    <source>
        <dbReference type="ARBA" id="ARBA00022840"/>
    </source>
</evidence>
<name>A0A550JHR4_9BACT</name>
<comment type="pathway">
    <text evidence="2 10">Glycolipid biosynthesis; lipid IV(A) biosynthesis; lipid IV(A) from (3R)-3-hydroxytetradecanoyl-[acyl-carrier-protein] and UDP-N-acetyl-alpha-D-glucosamine: step 6/6.</text>
</comment>
<feature type="binding site" evidence="10">
    <location>
        <begin position="67"/>
        <end position="74"/>
    </location>
    <ligand>
        <name>ATP</name>
        <dbReference type="ChEBI" id="CHEBI:30616"/>
    </ligand>
</feature>
<evidence type="ECO:0000256" key="7">
    <source>
        <dbReference type="ARBA" id="ARBA00022777"/>
    </source>
</evidence>
<comment type="function">
    <text evidence="1 10">Transfers the gamma-phosphate of ATP to the 4'-position of a tetraacyldisaccharide 1-phosphate intermediate (termed DS-1-P) to form tetraacyldisaccharide 1,4'-bis-phosphate (lipid IVA).</text>
</comment>
<dbReference type="EMBL" id="VJVV01000003">
    <property type="protein sequence ID" value="TRO82748.1"/>
    <property type="molecule type" value="Genomic_DNA"/>
</dbReference>
<protein>
    <recommendedName>
        <fullName evidence="10 11">Multifunctional fusion protein</fullName>
    </recommendedName>
    <domain>
        <recommendedName>
            <fullName evidence="10">Tetraacyldisaccharide 4'-kinase</fullName>
            <ecNumber evidence="10">2.7.1.130</ecNumber>
        </recommendedName>
        <alternativeName>
            <fullName evidence="10">Lipid A 4'-kinase</fullName>
        </alternativeName>
    </domain>
    <domain>
        <recommendedName>
            <fullName evidence="11">UPF0434 protein FL622_06100</fullName>
        </recommendedName>
    </domain>
</protein>
<accession>A0A550JHR4</accession>
<keyword evidence="5 10" id="KW-0808">Transferase</keyword>
<dbReference type="GO" id="GO:0009244">
    <property type="term" value="P:lipopolysaccharide core region biosynthetic process"/>
    <property type="evidence" value="ECO:0007669"/>
    <property type="project" value="TreeGrafter"/>
</dbReference>
<evidence type="ECO:0000256" key="11">
    <source>
        <dbReference type="HAMAP-Rule" id="MF_01187"/>
    </source>
</evidence>
<dbReference type="OrthoDB" id="9766423at2"/>
<keyword evidence="7 10" id="KW-0418">Kinase</keyword>
<keyword evidence="4 10" id="KW-0441">Lipid A biosynthesis</keyword>
<comment type="catalytic activity">
    <reaction evidence="10">
        <text>a lipid A disaccharide + ATP = a lipid IVA + ADP + H(+)</text>
        <dbReference type="Rhea" id="RHEA:67840"/>
        <dbReference type="ChEBI" id="CHEBI:15378"/>
        <dbReference type="ChEBI" id="CHEBI:30616"/>
        <dbReference type="ChEBI" id="CHEBI:176343"/>
        <dbReference type="ChEBI" id="CHEBI:176425"/>
        <dbReference type="ChEBI" id="CHEBI:456216"/>
        <dbReference type="EC" id="2.7.1.130"/>
    </reaction>
</comment>
<keyword evidence="9 10" id="KW-0443">Lipid metabolism</keyword>
<dbReference type="GO" id="GO:0005524">
    <property type="term" value="F:ATP binding"/>
    <property type="evidence" value="ECO:0007669"/>
    <property type="project" value="UniProtKB-UniRule"/>
</dbReference>
<comment type="similarity">
    <text evidence="10">Belongs to the LpxK family.</text>
</comment>
<dbReference type="InterPro" id="IPR005651">
    <property type="entry name" value="Trm112-like"/>
</dbReference>
<dbReference type="RefSeq" id="WP_092057015.1">
    <property type="nucleotide sequence ID" value="NZ_FOJJ01000023.1"/>
</dbReference>
<dbReference type="EC" id="2.7.1.130" evidence="10"/>
<sequence length="413" mass="45323">MPSLFQWYRPVWTEGPRTQAQHLLYRVLSPFSELYGRVGQVRVALYQRGLLRSHNFPVPVISIGNLAVGGTGKTPTVDWVARYCQGRGRRVAVVSRGYGGRGASDVAVVSDGRQLRLSPEVAGDEPVLLARRNPQLIVVAAPRRAQGVWTAILELGADLIILDDGFQHLAVRRDLDIVLLDAKRPLGNGRVLPAGLLREFPEALARGDLFILTRADEETVPPDLPGPVLTSRHRLADRVTALDGKSLSFDSLQGKRLVAFAGIADPEAFFSDLRGKGLTVSETLAFPDHVTYNRAELASINAAGGDLLLTTEKDAVKLRAADFTVPCCQVPLELTFDRPELLTAHLDRLTAKERTMPIKQELLDILACPQCKGPVRLRDDQQALVCNACRLAYPIRDDIPVMLIDEATKIGEE</sequence>
<reference evidence="12 13" key="1">
    <citation type="submission" date="2019-07" db="EMBL/GenBank/DDBJ databases">
        <title>Insights of Desulfuromonas acetexigens electromicrobiology.</title>
        <authorList>
            <person name="Katuri K."/>
            <person name="Sapireddy V."/>
            <person name="Shaw D.R."/>
            <person name="Saikaly P."/>
        </authorList>
    </citation>
    <scope>NUCLEOTIDE SEQUENCE [LARGE SCALE GENOMIC DNA]</scope>
    <source>
        <strain evidence="12 13">2873</strain>
    </source>
</reference>
<keyword evidence="6 10" id="KW-0547">Nucleotide-binding</keyword>
<evidence type="ECO:0000256" key="3">
    <source>
        <dbReference type="ARBA" id="ARBA00022516"/>
    </source>
</evidence>
<evidence type="ECO:0000256" key="2">
    <source>
        <dbReference type="ARBA" id="ARBA00004870"/>
    </source>
</evidence>
<evidence type="ECO:0000313" key="12">
    <source>
        <dbReference type="EMBL" id="TRO82748.1"/>
    </source>
</evidence>
<gene>
    <name evidence="10 12" type="primary">lpxK</name>
    <name evidence="12" type="ORF">FL622_06100</name>
</gene>
<keyword evidence="8 10" id="KW-0067">ATP-binding</keyword>
<dbReference type="Proteomes" id="UP000317155">
    <property type="component" value="Unassembled WGS sequence"/>
</dbReference>
<dbReference type="SUPFAM" id="SSF52540">
    <property type="entry name" value="P-loop containing nucleoside triphosphate hydrolases"/>
    <property type="match status" value="1"/>
</dbReference>
<evidence type="ECO:0000256" key="6">
    <source>
        <dbReference type="ARBA" id="ARBA00022741"/>
    </source>
</evidence>
<comment type="similarity">
    <text evidence="11">Belongs to the UPF0434 family.</text>
</comment>
<dbReference type="PANTHER" id="PTHR42724:SF1">
    <property type="entry name" value="TETRAACYLDISACCHARIDE 4'-KINASE, MITOCHONDRIAL-RELATED"/>
    <property type="match status" value="1"/>
</dbReference>
<dbReference type="HAMAP" id="MF_00409">
    <property type="entry name" value="LpxK"/>
    <property type="match status" value="1"/>
</dbReference>
<evidence type="ECO:0000256" key="4">
    <source>
        <dbReference type="ARBA" id="ARBA00022556"/>
    </source>
</evidence>
<dbReference type="GO" id="GO:0005886">
    <property type="term" value="C:plasma membrane"/>
    <property type="evidence" value="ECO:0007669"/>
    <property type="project" value="TreeGrafter"/>
</dbReference>
<dbReference type="NCBIfam" id="TIGR00682">
    <property type="entry name" value="lpxK"/>
    <property type="match status" value="1"/>
</dbReference>
<keyword evidence="13" id="KW-1185">Reference proteome</keyword>
<evidence type="ECO:0000256" key="10">
    <source>
        <dbReference type="HAMAP-Rule" id="MF_00409"/>
    </source>
</evidence>
<dbReference type="AlphaFoldDB" id="A0A550JHR4"/>
<proteinExistence type="inferred from homology"/>
<dbReference type="SUPFAM" id="SSF158997">
    <property type="entry name" value="Trm112p-like"/>
    <property type="match status" value="1"/>
</dbReference>
<dbReference type="UniPathway" id="UPA00359">
    <property type="reaction ID" value="UER00482"/>
</dbReference>
<evidence type="ECO:0000313" key="13">
    <source>
        <dbReference type="Proteomes" id="UP000317155"/>
    </source>
</evidence>
<organism evidence="12 13">
    <name type="scientific">Trichloromonas acetexigens</name>
    <dbReference type="NCBI Taxonomy" id="38815"/>
    <lineage>
        <taxon>Bacteria</taxon>
        <taxon>Pseudomonadati</taxon>
        <taxon>Thermodesulfobacteriota</taxon>
        <taxon>Desulfuromonadia</taxon>
        <taxon>Desulfuromonadales</taxon>
        <taxon>Trichloromonadaceae</taxon>
        <taxon>Trichloromonas</taxon>
    </lineage>
</organism>
<dbReference type="PANTHER" id="PTHR42724">
    <property type="entry name" value="TETRAACYLDISACCHARIDE 4'-KINASE"/>
    <property type="match status" value="1"/>
</dbReference>
<dbReference type="GO" id="GO:0009245">
    <property type="term" value="P:lipid A biosynthetic process"/>
    <property type="evidence" value="ECO:0007669"/>
    <property type="project" value="UniProtKB-UniRule"/>
</dbReference>
<evidence type="ECO:0000256" key="1">
    <source>
        <dbReference type="ARBA" id="ARBA00002274"/>
    </source>
</evidence>
<evidence type="ECO:0000256" key="5">
    <source>
        <dbReference type="ARBA" id="ARBA00022679"/>
    </source>
</evidence>
<comment type="caution">
    <text evidence="12">The sequence shown here is derived from an EMBL/GenBank/DDBJ whole genome shotgun (WGS) entry which is preliminary data.</text>
</comment>
<dbReference type="HAMAP" id="MF_01187">
    <property type="entry name" value="UPF0434"/>
    <property type="match status" value="1"/>
</dbReference>
<dbReference type="Pfam" id="PF03966">
    <property type="entry name" value="Trm112p"/>
    <property type="match status" value="1"/>
</dbReference>
<evidence type="ECO:0000256" key="9">
    <source>
        <dbReference type="ARBA" id="ARBA00023098"/>
    </source>
</evidence>
<dbReference type="InterPro" id="IPR003758">
    <property type="entry name" value="LpxK"/>
</dbReference>